<sequence length="577" mass="64650">MGIPRLISTLEPYVVHQVLDNKSVVIDGPALAYHVLYICIRHGIPQPSYEILGKTAVAWLDELTRRSVIVDAIYFDGYLPPDKAPVRMHRMIESFNQLKKTHSAETSGFFLTYFTTSFESSPTLFSAARPPSGKRAIPPSFHVPAIIDALRLSPRYASLVCLVPGEADAYCAQHLSQSGGTVLTSDSDLLVHDLGEGDVVFIRDIYLDQQSRLACASFNPAHICEKLKLASSAEICRFAYERKSSPHSTLPQLLQDCIRPVADQVGYAEFCQEYQDHAVAPIPVSVYGTPIRIDSLDPRISEMVLQLGHTGVEMDRTDDPKIFLPILLESPERGSAWEQSTSIRQLAYTIARWAIPGTSSVVQEYRRVNTTVQKGRQVPMLPEKAAKALVRDITRLMSTIRLVTGSDTIRAWHIIYLTLDIRHCYEEGRSSHMLQTIEASLQKPLPKRVSWDIIHFVAQLQAAYYSFRLLKQVLSLGQPAEVLPELRDMLSSLPPLTECPDIDKTLEFLQPTSSTGVYEIIATSVPLPNVDDSAKRKRKDENKNKKRKVTNQDSPKTKARIIKSGTRNMFDVLSHES</sequence>
<accession>A0A395MFP0</accession>
<dbReference type="AlphaFoldDB" id="A0A395MFP0"/>
<dbReference type="EMBL" id="PXXK01000291">
    <property type="protein sequence ID" value="RFN46600.1"/>
    <property type="molecule type" value="Genomic_DNA"/>
</dbReference>
<dbReference type="InterPro" id="IPR039436">
    <property type="entry name" value="Asteroid_dom"/>
</dbReference>
<evidence type="ECO:0000313" key="4">
    <source>
        <dbReference type="EMBL" id="RFN46600.1"/>
    </source>
</evidence>
<feature type="region of interest" description="Disordered" evidence="2">
    <location>
        <begin position="529"/>
        <end position="562"/>
    </location>
</feature>
<evidence type="ECO:0000259" key="3">
    <source>
        <dbReference type="Pfam" id="PF12813"/>
    </source>
</evidence>
<dbReference type="InterPro" id="IPR029060">
    <property type="entry name" value="PIN-like_dom_sf"/>
</dbReference>
<dbReference type="STRING" id="2594813.A0A395MFP0"/>
<comment type="caution">
    <text evidence="4">The sequence shown here is derived from an EMBL/GenBank/DDBJ whole genome shotgun (WGS) entry which is preliminary data.</text>
</comment>
<dbReference type="Proteomes" id="UP000265631">
    <property type="component" value="Unassembled WGS sequence"/>
</dbReference>
<evidence type="ECO:0000313" key="5">
    <source>
        <dbReference type="Proteomes" id="UP000265631"/>
    </source>
</evidence>
<proteinExistence type="inferred from homology"/>
<dbReference type="SUPFAM" id="SSF88723">
    <property type="entry name" value="PIN domain-like"/>
    <property type="match status" value="1"/>
</dbReference>
<feature type="domain" description="Asteroid" evidence="3">
    <location>
        <begin position="139"/>
        <end position="373"/>
    </location>
</feature>
<organism evidence="4 5">
    <name type="scientific">Fusarium flagelliforme</name>
    <dbReference type="NCBI Taxonomy" id="2675880"/>
    <lineage>
        <taxon>Eukaryota</taxon>
        <taxon>Fungi</taxon>
        <taxon>Dikarya</taxon>
        <taxon>Ascomycota</taxon>
        <taxon>Pezizomycotina</taxon>
        <taxon>Sordariomycetes</taxon>
        <taxon>Hypocreomycetidae</taxon>
        <taxon>Hypocreales</taxon>
        <taxon>Nectriaceae</taxon>
        <taxon>Fusarium</taxon>
        <taxon>Fusarium incarnatum-equiseti species complex</taxon>
    </lineage>
</organism>
<reference evidence="4 5" key="1">
    <citation type="journal article" date="2018" name="PLoS Pathog.">
        <title>Evolution of structural diversity of trichothecenes, a family of toxins produced by plant pathogenic and entomopathogenic fungi.</title>
        <authorList>
            <person name="Proctor R.H."/>
            <person name="McCormick S.P."/>
            <person name="Kim H.S."/>
            <person name="Cardoza R.E."/>
            <person name="Stanley A.M."/>
            <person name="Lindo L."/>
            <person name="Kelly A."/>
            <person name="Brown D.W."/>
            <person name="Lee T."/>
            <person name="Vaughan M.M."/>
            <person name="Alexander N.J."/>
            <person name="Busman M."/>
            <person name="Gutierrez S."/>
        </authorList>
    </citation>
    <scope>NUCLEOTIDE SEQUENCE [LARGE SCALE GENOMIC DNA]</scope>
    <source>
        <strain evidence="4 5">NRRL 13405</strain>
    </source>
</reference>
<name>A0A395MFP0_9HYPO</name>
<keyword evidence="5" id="KW-1185">Reference proteome</keyword>
<evidence type="ECO:0000256" key="2">
    <source>
        <dbReference type="SAM" id="MobiDB-lite"/>
    </source>
</evidence>
<dbReference type="PANTHER" id="PTHR15665">
    <property type="entry name" value="ASTEROID PROTEIN"/>
    <property type="match status" value="1"/>
</dbReference>
<dbReference type="Pfam" id="PF12813">
    <property type="entry name" value="XPG_I_2"/>
    <property type="match status" value="1"/>
</dbReference>
<evidence type="ECO:0000256" key="1">
    <source>
        <dbReference type="ARBA" id="ARBA00007398"/>
    </source>
</evidence>
<protein>
    <recommendedName>
        <fullName evidence="3">Asteroid domain-containing protein</fullName>
    </recommendedName>
</protein>
<gene>
    <name evidence="4" type="ORF">FIE12Z_9176</name>
</gene>
<dbReference type="PANTHER" id="PTHR15665:SF1">
    <property type="entry name" value="PROTEIN ASTEROID HOMOLOG 1"/>
    <property type="match status" value="1"/>
</dbReference>
<dbReference type="Gene3D" id="3.40.50.1010">
    <property type="entry name" value="5'-nuclease"/>
    <property type="match status" value="1"/>
</dbReference>
<dbReference type="InterPro" id="IPR026832">
    <property type="entry name" value="Asteroid"/>
</dbReference>
<comment type="similarity">
    <text evidence="1">Belongs to the asteroid family.</text>
</comment>